<feature type="transmembrane region" description="Helical" evidence="11">
    <location>
        <begin position="87"/>
        <end position="105"/>
    </location>
</feature>
<dbReference type="InterPro" id="IPR004241">
    <property type="entry name" value="Atg8-like"/>
</dbReference>
<comment type="subcellular location">
    <subcellularLocation>
        <location evidence="2">Cytoplasm</location>
        <location evidence="2">Cytoskeleton</location>
    </subcellularLocation>
    <subcellularLocation>
        <location evidence="3">Membrane</location>
    </subcellularLocation>
</comment>
<protein>
    <submittedName>
        <fullName evidence="12">Autophagy-related protein 8c</fullName>
    </submittedName>
</protein>
<evidence type="ECO:0000256" key="10">
    <source>
        <dbReference type="ARBA" id="ARBA00023288"/>
    </source>
</evidence>
<evidence type="ECO:0000256" key="9">
    <source>
        <dbReference type="ARBA" id="ARBA00023212"/>
    </source>
</evidence>
<accession>A0A445HP41</accession>
<evidence type="ECO:0000256" key="7">
    <source>
        <dbReference type="ARBA" id="ARBA00022927"/>
    </source>
</evidence>
<name>A0A445HP41_GLYSO</name>
<evidence type="ECO:0000256" key="2">
    <source>
        <dbReference type="ARBA" id="ARBA00004245"/>
    </source>
</evidence>
<evidence type="ECO:0000313" key="13">
    <source>
        <dbReference type="Proteomes" id="UP000289340"/>
    </source>
</evidence>
<evidence type="ECO:0000256" key="11">
    <source>
        <dbReference type="SAM" id="Phobius"/>
    </source>
</evidence>
<sequence length="135" mass="15223">MTLMVRASEVEGTEVWTTEVNLFPTLSLIWFGGMLSGFSISSLVVMMRYLVPADLTVGQFVYVGHKRIKLSAGKVIFVFVKNTLPPIGFNACYADYFLAQLLFWLKWMRKPVKDKPTTNSGSKSRGSAKVRVFLF</sequence>
<dbReference type="EMBL" id="QZWG01000012">
    <property type="protein sequence ID" value="RZB75473.1"/>
    <property type="molecule type" value="Genomic_DNA"/>
</dbReference>
<keyword evidence="13" id="KW-1185">Reference proteome</keyword>
<comment type="caution">
    <text evidence="12">The sequence shown here is derived from an EMBL/GenBank/DDBJ whole genome shotgun (WGS) entry which is preliminary data.</text>
</comment>
<feature type="transmembrane region" description="Helical" evidence="11">
    <location>
        <begin position="28"/>
        <end position="51"/>
    </location>
</feature>
<comment type="similarity">
    <text evidence="4">Belongs to the ATG8 family.</text>
</comment>
<proteinExistence type="inferred from homology"/>
<keyword evidence="9" id="KW-0963">Cytoplasm</keyword>
<dbReference type="Pfam" id="PF02991">
    <property type="entry name" value="ATG8"/>
    <property type="match status" value="1"/>
</dbReference>
<evidence type="ECO:0000256" key="8">
    <source>
        <dbReference type="ARBA" id="ARBA00023136"/>
    </source>
</evidence>
<dbReference type="SUPFAM" id="SSF54236">
    <property type="entry name" value="Ubiquitin-like"/>
    <property type="match status" value="1"/>
</dbReference>
<evidence type="ECO:0000256" key="3">
    <source>
        <dbReference type="ARBA" id="ARBA00004370"/>
    </source>
</evidence>
<evidence type="ECO:0000256" key="4">
    <source>
        <dbReference type="ARBA" id="ARBA00007293"/>
    </source>
</evidence>
<dbReference type="InterPro" id="IPR029071">
    <property type="entry name" value="Ubiquitin-like_domsf"/>
</dbReference>
<keyword evidence="9" id="KW-0206">Cytoskeleton</keyword>
<dbReference type="AlphaFoldDB" id="A0A445HP41"/>
<dbReference type="GO" id="GO:0005874">
    <property type="term" value="C:microtubule"/>
    <property type="evidence" value="ECO:0007669"/>
    <property type="project" value="UniProtKB-KW"/>
</dbReference>
<keyword evidence="11" id="KW-1133">Transmembrane helix</keyword>
<gene>
    <name evidence="12" type="ORF">D0Y65_034079</name>
</gene>
<dbReference type="GO" id="GO:0015031">
    <property type="term" value="P:protein transport"/>
    <property type="evidence" value="ECO:0007669"/>
    <property type="project" value="UniProtKB-KW"/>
</dbReference>
<keyword evidence="5" id="KW-0493">Microtubule</keyword>
<evidence type="ECO:0000313" key="12">
    <source>
        <dbReference type="EMBL" id="RZB75473.1"/>
    </source>
</evidence>
<dbReference type="Gene3D" id="3.10.20.90">
    <property type="entry name" value="Phosphatidylinositol 3-kinase Catalytic Subunit, Chain A, domain 1"/>
    <property type="match status" value="1"/>
</dbReference>
<comment type="function">
    <text evidence="1">Ubiquitin-like modifier involved in autophagosomes formation. May mediate the delivery of the autophagosomes to the vacuole via the microtubule cytoskeleton.</text>
</comment>
<keyword evidence="7" id="KW-0813">Transport</keyword>
<keyword evidence="8 11" id="KW-0472">Membrane</keyword>
<evidence type="ECO:0000256" key="6">
    <source>
        <dbReference type="ARBA" id="ARBA00022786"/>
    </source>
</evidence>
<dbReference type="GO" id="GO:0005776">
    <property type="term" value="C:autophagosome"/>
    <property type="evidence" value="ECO:0007669"/>
    <property type="project" value="UniProtKB-ARBA"/>
</dbReference>
<keyword evidence="6" id="KW-0833">Ubl conjugation pathway</keyword>
<reference evidence="12 13" key="1">
    <citation type="submission" date="2018-09" db="EMBL/GenBank/DDBJ databases">
        <title>A high-quality reference genome of wild soybean provides a powerful tool to mine soybean genomes.</title>
        <authorList>
            <person name="Xie M."/>
            <person name="Chung C.Y.L."/>
            <person name="Li M.-W."/>
            <person name="Wong F.-L."/>
            <person name="Chan T.-F."/>
            <person name="Lam H.-M."/>
        </authorList>
    </citation>
    <scope>NUCLEOTIDE SEQUENCE [LARGE SCALE GENOMIC DNA]</scope>
    <source>
        <strain evidence="13">cv. W05</strain>
        <tissue evidence="12">Hypocotyl of etiolated seedlings</tissue>
    </source>
</reference>
<organism evidence="12 13">
    <name type="scientific">Glycine soja</name>
    <name type="common">Wild soybean</name>
    <dbReference type="NCBI Taxonomy" id="3848"/>
    <lineage>
        <taxon>Eukaryota</taxon>
        <taxon>Viridiplantae</taxon>
        <taxon>Streptophyta</taxon>
        <taxon>Embryophyta</taxon>
        <taxon>Tracheophyta</taxon>
        <taxon>Spermatophyta</taxon>
        <taxon>Magnoliopsida</taxon>
        <taxon>eudicotyledons</taxon>
        <taxon>Gunneridae</taxon>
        <taxon>Pentapetalae</taxon>
        <taxon>rosids</taxon>
        <taxon>fabids</taxon>
        <taxon>Fabales</taxon>
        <taxon>Fabaceae</taxon>
        <taxon>Papilionoideae</taxon>
        <taxon>50 kb inversion clade</taxon>
        <taxon>NPAAA clade</taxon>
        <taxon>indigoferoid/millettioid clade</taxon>
        <taxon>Phaseoleae</taxon>
        <taxon>Glycine</taxon>
        <taxon>Glycine subgen. Soja</taxon>
    </lineage>
</organism>
<keyword evidence="10" id="KW-0449">Lipoprotein</keyword>
<evidence type="ECO:0000256" key="1">
    <source>
        <dbReference type="ARBA" id="ARBA00003307"/>
    </source>
</evidence>
<keyword evidence="7" id="KW-0653">Protein transport</keyword>
<dbReference type="GO" id="GO:0016020">
    <property type="term" value="C:membrane"/>
    <property type="evidence" value="ECO:0007669"/>
    <property type="project" value="UniProtKB-SubCell"/>
</dbReference>
<keyword evidence="11" id="KW-0812">Transmembrane</keyword>
<dbReference type="Proteomes" id="UP000289340">
    <property type="component" value="Chromosome 12"/>
</dbReference>
<evidence type="ECO:0000256" key="5">
    <source>
        <dbReference type="ARBA" id="ARBA00022701"/>
    </source>
</evidence>